<organism evidence="1 2">
    <name type="scientific">Portunus trituberculatus</name>
    <name type="common">Swimming crab</name>
    <name type="synonym">Neptunus trituberculatus</name>
    <dbReference type="NCBI Taxonomy" id="210409"/>
    <lineage>
        <taxon>Eukaryota</taxon>
        <taxon>Metazoa</taxon>
        <taxon>Ecdysozoa</taxon>
        <taxon>Arthropoda</taxon>
        <taxon>Crustacea</taxon>
        <taxon>Multicrustacea</taxon>
        <taxon>Malacostraca</taxon>
        <taxon>Eumalacostraca</taxon>
        <taxon>Eucarida</taxon>
        <taxon>Decapoda</taxon>
        <taxon>Pleocyemata</taxon>
        <taxon>Brachyura</taxon>
        <taxon>Eubrachyura</taxon>
        <taxon>Portunoidea</taxon>
        <taxon>Portunidae</taxon>
        <taxon>Portuninae</taxon>
        <taxon>Portunus</taxon>
    </lineage>
</organism>
<dbReference type="AlphaFoldDB" id="A0A5B7J070"/>
<dbReference type="Proteomes" id="UP000324222">
    <property type="component" value="Unassembled WGS sequence"/>
</dbReference>
<evidence type="ECO:0000313" key="2">
    <source>
        <dbReference type="Proteomes" id="UP000324222"/>
    </source>
</evidence>
<protein>
    <submittedName>
        <fullName evidence="1">Uncharacterized protein</fullName>
    </submittedName>
</protein>
<name>A0A5B7J070_PORTR</name>
<comment type="caution">
    <text evidence="1">The sequence shown here is derived from an EMBL/GenBank/DDBJ whole genome shotgun (WGS) entry which is preliminary data.</text>
</comment>
<keyword evidence="2" id="KW-1185">Reference proteome</keyword>
<reference evidence="1 2" key="1">
    <citation type="submission" date="2019-05" db="EMBL/GenBank/DDBJ databases">
        <title>Another draft genome of Portunus trituberculatus and its Hox gene families provides insights of decapod evolution.</title>
        <authorList>
            <person name="Jeong J.-H."/>
            <person name="Song I."/>
            <person name="Kim S."/>
            <person name="Choi T."/>
            <person name="Kim D."/>
            <person name="Ryu S."/>
            <person name="Kim W."/>
        </authorList>
    </citation>
    <scope>NUCLEOTIDE SEQUENCE [LARGE SCALE GENOMIC DNA]</scope>
    <source>
        <tissue evidence="1">Muscle</tissue>
    </source>
</reference>
<accession>A0A5B7J070</accession>
<sequence>MDTFLCTLTETFILFLIRGQVRRRAGGGRWRAAAMRATSRESELRHMILRSMGRGLEMDQQMIESKGDCKVTRPTPVATRHLRQPYT</sequence>
<proteinExistence type="predicted"/>
<dbReference type="EMBL" id="VSRR010074205">
    <property type="protein sequence ID" value="MPC87346.1"/>
    <property type="molecule type" value="Genomic_DNA"/>
</dbReference>
<gene>
    <name evidence="1" type="ORF">E2C01_082205</name>
</gene>
<evidence type="ECO:0000313" key="1">
    <source>
        <dbReference type="EMBL" id="MPC87346.1"/>
    </source>
</evidence>